<keyword evidence="2" id="KW-0547">Nucleotide-binding</keyword>
<evidence type="ECO:0000256" key="8">
    <source>
        <dbReference type="SAM" id="MobiDB-lite"/>
    </source>
</evidence>
<dbReference type="FunFam" id="3.40.50.300:FF:001238">
    <property type="entry name" value="DNA mismatch repair protein"/>
    <property type="match status" value="1"/>
</dbReference>
<dbReference type="PROSITE" id="PS00486">
    <property type="entry name" value="DNA_MISMATCH_REPAIR_2"/>
    <property type="match status" value="1"/>
</dbReference>
<reference evidence="10 11" key="1">
    <citation type="submission" date="2014-04" db="EMBL/GenBank/DDBJ databases">
        <authorList>
            <consortium name="DOE Joint Genome Institute"/>
            <person name="Kuo A."/>
            <person name="Kohler A."/>
            <person name="Costa M.D."/>
            <person name="Nagy L.G."/>
            <person name="Floudas D."/>
            <person name="Copeland A."/>
            <person name="Barry K.W."/>
            <person name="Cichocki N."/>
            <person name="Veneault-Fourrey C."/>
            <person name="LaButti K."/>
            <person name="Lindquist E.A."/>
            <person name="Lipzen A."/>
            <person name="Lundell T."/>
            <person name="Morin E."/>
            <person name="Murat C."/>
            <person name="Sun H."/>
            <person name="Tunlid A."/>
            <person name="Henrissat B."/>
            <person name="Grigoriev I.V."/>
            <person name="Hibbett D.S."/>
            <person name="Martin F."/>
            <person name="Nordberg H.P."/>
            <person name="Cantor M.N."/>
            <person name="Hua S.X."/>
        </authorList>
    </citation>
    <scope>NUCLEOTIDE SEQUENCE [LARGE SCALE GENOMIC DNA]</scope>
    <source>
        <strain evidence="10 11">441</strain>
    </source>
</reference>
<keyword evidence="11" id="KW-1185">Reference proteome</keyword>
<name>A0A0C9YUH4_9AGAM</name>
<organism evidence="10 11">
    <name type="scientific">Pisolithus microcarpus 441</name>
    <dbReference type="NCBI Taxonomy" id="765257"/>
    <lineage>
        <taxon>Eukaryota</taxon>
        <taxon>Fungi</taxon>
        <taxon>Dikarya</taxon>
        <taxon>Basidiomycota</taxon>
        <taxon>Agaricomycotina</taxon>
        <taxon>Agaricomycetes</taxon>
        <taxon>Agaricomycetidae</taxon>
        <taxon>Boletales</taxon>
        <taxon>Sclerodermatineae</taxon>
        <taxon>Pisolithaceae</taxon>
        <taxon>Pisolithus</taxon>
    </lineage>
</organism>
<dbReference type="SMART" id="SM00533">
    <property type="entry name" value="MUTSd"/>
    <property type="match status" value="1"/>
</dbReference>
<keyword evidence="4" id="KW-0067">ATP-binding</keyword>
<accession>A0A0C9YUH4</accession>
<dbReference type="InterPro" id="IPR036678">
    <property type="entry name" value="MutS_con_dom_sf"/>
</dbReference>
<evidence type="ECO:0000256" key="4">
    <source>
        <dbReference type="ARBA" id="ARBA00022840"/>
    </source>
</evidence>
<evidence type="ECO:0000256" key="6">
    <source>
        <dbReference type="ARBA" id="ARBA00023204"/>
    </source>
</evidence>
<evidence type="ECO:0000313" key="10">
    <source>
        <dbReference type="EMBL" id="KIK28650.1"/>
    </source>
</evidence>
<gene>
    <name evidence="10" type="ORF">PISMIDRAFT_90877</name>
</gene>
<dbReference type="Pfam" id="PF05188">
    <property type="entry name" value="MutS_II"/>
    <property type="match status" value="1"/>
</dbReference>
<evidence type="ECO:0000256" key="1">
    <source>
        <dbReference type="ARBA" id="ARBA00006271"/>
    </source>
</evidence>
<dbReference type="SUPFAM" id="SSF53150">
    <property type="entry name" value="DNA repair protein MutS, domain II"/>
    <property type="match status" value="1"/>
</dbReference>
<dbReference type="GO" id="GO:0005739">
    <property type="term" value="C:mitochondrion"/>
    <property type="evidence" value="ECO:0007669"/>
    <property type="project" value="TreeGrafter"/>
</dbReference>
<dbReference type="InterPro" id="IPR045076">
    <property type="entry name" value="MutS"/>
</dbReference>
<dbReference type="InterPro" id="IPR017261">
    <property type="entry name" value="DNA_mismatch_repair_MutS/MSH"/>
</dbReference>
<evidence type="ECO:0000256" key="7">
    <source>
        <dbReference type="SAM" id="Coils"/>
    </source>
</evidence>
<dbReference type="InterPro" id="IPR000432">
    <property type="entry name" value="DNA_mismatch_repair_MutS_C"/>
</dbReference>
<evidence type="ECO:0000259" key="9">
    <source>
        <dbReference type="PROSITE" id="PS00486"/>
    </source>
</evidence>
<dbReference type="InterPro" id="IPR036187">
    <property type="entry name" value="DNA_mismatch_repair_MutS_sf"/>
</dbReference>
<dbReference type="Pfam" id="PF01624">
    <property type="entry name" value="MutS_I"/>
    <property type="match status" value="1"/>
</dbReference>
<dbReference type="Gene3D" id="3.40.50.300">
    <property type="entry name" value="P-loop containing nucleotide triphosphate hydrolases"/>
    <property type="match status" value="1"/>
</dbReference>
<dbReference type="GO" id="GO:0030983">
    <property type="term" value="F:mismatched DNA binding"/>
    <property type="evidence" value="ECO:0007669"/>
    <property type="project" value="InterPro"/>
</dbReference>
<dbReference type="PANTHER" id="PTHR11361:SF34">
    <property type="entry name" value="DNA MISMATCH REPAIR PROTEIN MSH1, MITOCHONDRIAL"/>
    <property type="match status" value="1"/>
</dbReference>
<dbReference type="InterPro" id="IPR007695">
    <property type="entry name" value="DNA_mismatch_repair_MutS-lik_N"/>
</dbReference>
<evidence type="ECO:0000256" key="5">
    <source>
        <dbReference type="ARBA" id="ARBA00023125"/>
    </source>
</evidence>
<dbReference type="SUPFAM" id="SSF52540">
    <property type="entry name" value="P-loop containing nucleoside triphosphate hydrolases"/>
    <property type="match status" value="1"/>
</dbReference>
<keyword evidence="5" id="KW-0238">DNA-binding</keyword>
<comment type="similarity">
    <text evidence="1">Belongs to the DNA mismatch repair MutS family.</text>
</comment>
<dbReference type="InterPro" id="IPR007696">
    <property type="entry name" value="DNA_mismatch_repair_MutS_core"/>
</dbReference>
<dbReference type="STRING" id="765257.A0A0C9YUH4"/>
<dbReference type="SMART" id="SM00534">
    <property type="entry name" value="MUTSac"/>
    <property type="match status" value="1"/>
</dbReference>
<dbReference type="GO" id="GO:0043504">
    <property type="term" value="P:mitochondrial DNA repair"/>
    <property type="evidence" value="ECO:0007669"/>
    <property type="project" value="TreeGrafter"/>
</dbReference>
<dbReference type="GO" id="GO:0006298">
    <property type="term" value="P:mismatch repair"/>
    <property type="evidence" value="ECO:0007669"/>
    <property type="project" value="InterPro"/>
</dbReference>
<keyword evidence="6" id="KW-0234">DNA repair</keyword>
<dbReference type="PANTHER" id="PTHR11361">
    <property type="entry name" value="DNA MISMATCH REPAIR PROTEIN MUTS FAMILY MEMBER"/>
    <property type="match status" value="1"/>
</dbReference>
<dbReference type="SUPFAM" id="SSF48334">
    <property type="entry name" value="DNA repair protein MutS, domain III"/>
    <property type="match status" value="1"/>
</dbReference>
<proteinExistence type="inferred from homology"/>
<dbReference type="InterPro" id="IPR016151">
    <property type="entry name" value="DNA_mismatch_repair_MutS_N"/>
</dbReference>
<dbReference type="SUPFAM" id="SSF55271">
    <property type="entry name" value="DNA repair protein MutS, domain I"/>
    <property type="match status" value="1"/>
</dbReference>
<dbReference type="HOGENOM" id="CLU_002472_4_0_1"/>
<dbReference type="PIRSF" id="PIRSF037677">
    <property type="entry name" value="DNA_mis_repair_Msh6"/>
    <property type="match status" value="1"/>
</dbReference>
<dbReference type="NCBIfam" id="NF003810">
    <property type="entry name" value="PRK05399.1"/>
    <property type="match status" value="1"/>
</dbReference>
<evidence type="ECO:0000256" key="2">
    <source>
        <dbReference type="ARBA" id="ARBA00022741"/>
    </source>
</evidence>
<feature type="region of interest" description="Disordered" evidence="8">
    <location>
        <begin position="75"/>
        <end position="108"/>
    </location>
</feature>
<dbReference type="AlphaFoldDB" id="A0A0C9YUH4"/>
<dbReference type="Pfam" id="PF00488">
    <property type="entry name" value="MutS_V"/>
    <property type="match status" value="1"/>
</dbReference>
<dbReference type="Gene3D" id="3.30.420.110">
    <property type="entry name" value="MutS, connector domain"/>
    <property type="match status" value="1"/>
</dbReference>
<keyword evidence="7" id="KW-0175">Coiled coil</keyword>
<reference evidence="11" key="2">
    <citation type="submission" date="2015-01" db="EMBL/GenBank/DDBJ databases">
        <title>Evolutionary Origins and Diversification of the Mycorrhizal Mutualists.</title>
        <authorList>
            <consortium name="DOE Joint Genome Institute"/>
            <consortium name="Mycorrhizal Genomics Consortium"/>
            <person name="Kohler A."/>
            <person name="Kuo A."/>
            <person name="Nagy L.G."/>
            <person name="Floudas D."/>
            <person name="Copeland A."/>
            <person name="Barry K.W."/>
            <person name="Cichocki N."/>
            <person name="Veneault-Fourrey C."/>
            <person name="LaButti K."/>
            <person name="Lindquist E.A."/>
            <person name="Lipzen A."/>
            <person name="Lundell T."/>
            <person name="Morin E."/>
            <person name="Murat C."/>
            <person name="Riley R."/>
            <person name="Ohm R."/>
            <person name="Sun H."/>
            <person name="Tunlid A."/>
            <person name="Henrissat B."/>
            <person name="Grigoriev I.V."/>
            <person name="Hibbett D.S."/>
            <person name="Martin F."/>
        </authorList>
    </citation>
    <scope>NUCLEOTIDE SEQUENCE [LARGE SCALE GENOMIC DNA]</scope>
    <source>
        <strain evidence="11">441</strain>
    </source>
</reference>
<feature type="coiled-coil region" evidence="7">
    <location>
        <begin position="602"/>
        <end position="629"/>
    </location>
</feature>
<dbReference type="OrthoDB" id="2534523at2759"/>
<feature type="domain" description="DNA mismatch repair proteins mutS family" evidence="9">
    <location>
        <begin position="864"/>
        <end position="880"/>
    </location>
</feature>
<evidence type="ECO:0000256" key="3">
    <source>
        <dbReference type="ARBA" id="ARBA00022763"/>
    </source>
</evidence>
<dbReference type="EMBL" id="KN833692">
    <property type="protein sequence ID" value="KIK28650.1"/>
    <property type="molecule type" value="Genomic_DNA"/>
</dbReference>
<dbReference type="Gene3D" id="1.10.1420.10">
    <property type="match status" value="2"/>
</dbReference>
<dbReference type="Gene3D" id="3.40.1170.10">
    <property type="entry name" value="DNA repair protein MutS, domain I"/>
    <property type="match status" value="1"/>
</dbReference>
<dbReference type="InterPro" id="IPR007860">
    <property type="entry name" value="DNA_mmatch_repair_MutS_con_dom"/>
</dbReference>
<dbReference type="InterPro" id="IPR027417">
    <property type="entry name" value="P-loop_NTPase"/>
</dbReference>
<evidence type="ECO:0000313" key="11">
    <source>
        <dbReference type="Proteomes" id="UP000054018"/>
    </source>
</evidence>
<dbReference type="Proteomes" id="UP000054018">
    <property type="component" value="Unassembled WGS sequence"/>
</dbReference>
<dbReference type="GO" id="GO:0140664">
    <property type="term" value="F:ATP-dependent DNA damage sensor activity"/>
    <property type="evidence" value="ECO:0007669"/>
    <property type="project" value="InterPro"/>
</dbReference>
<dbReference type="GO" id="GO:0005634">
    <property type="term" value="C:nucleus"/>
    <property type="evidence" value="ECO:0007669"/>
    <property type="project" value="TreeGrafter"/>
</dbReference>
<dbReference type="GO" id="GO:0005524">
    <property type="term" value="F:ATP binding"/>
    <property type="evidence" value="ECO:0007669"/>
    <property type="project" value="UniProtKB-KW"/>
</dbReference>
<protein>
    <submittedName>
        <fullName evidence="10">Unplaced genomic scaffold scaffold_8, whole genome shotgun sequence</fullName>
    </submittedName>
</protein>
<sequence>MALRHRVRLIRVFHSSARASGLKRTSVTITKKKYSDLPCKPAAGSSLSTASESNAVTCSALSDVRTSGCNAALHRSHVPESSDISESTPRPRRRKAKSSPGVNAGGEILAAERTAGNTSSSFKQPRNALAKEILTNLKNFPHCILLTRVGQFYESYFDQAEEVANLLGIKLTSRVWDKQNITMCGFPLMHLDKYIKVLVLHHKRFVAMCEEFPLHKPGQKPTFERRVVRVITPGTLIDEPFLDQYQNNYLLAIACPPPSHAEKDTGTVGLAWIDVSTGEFFTKILPLEGLKDHLARICPREIVLSDELKACADHPVRHVLDDEDIPVAYTPASAETQVLPLGTSSSGPDSSIPGAYTAHELEAVNILTTYMRSNLLEHMPQLSNPSREGMEERMHIDSHTIKALEIRESTREGGTTGSLLSVVKRTVTSSGARLLSRRLCSPSTSVREIGTRQSLVTFFCDRPYLREDIVQSLKECEDTIRIVQKFLLRKGELRDMLAIHRTTEVWMSIQRRLELERKMETLERGASTASEWGCVDAMMSGIADLKSLSHRIASALHDVESADRSTQPLEEDDISQEDKAVQTVAYHGVYKWTVRPDFSEELADLHQRLSNLLDRRRTLEQELQIQNNAPSLTLRTSPGQGMYVHLARAKRDQSRIKSSPDFISMSENASTSSFFYLPWSQLGNQIVETAISISNAEKEIFDTLRDEVKVFAPQLRRNARIMDELDVTIGFANLATELRLTRPIVTDDTRYDVIHGRHPTVELGLLTTGRVFTPNSVSLRPDSQLHIITGPNMAGKSTFLRQTAIIAILAQSGSFVPAEHAVIGVVDKLFSRVGAKDDLFRDRSTFMVEMLETAEILRRATPKSLVIMDEVGRGTTVRDGLAIAFATVHHLVVNNRCRALFATHFHELADLLSYSEVNHRGGGVFGGVGFFCTDVRETQDGYFTYSHRLRPGVNRDSHGLKVAQLAGMPKSALLIATNVLSALQGQQHMSATELSLLGQTATTTK</sequence>
<dbReference type="Pfam" id="PF05192">
    <property type="entry name" value="MutS_III"/>
    <property type="match status" value="1"/>
</dbReference>
<keyword evidence="3" id="KW-0227">DNA damage</keyword>